<accession>A0A4U3L0P7</accession>
<dbReference type="InterPro" id="IPR024787">
    <property type="entry name" value="EcsC"/>
</dbReference>
<dbReference type="PANTHER" id="PTHR41260">
    <property type="entry name" value="PROTEIN ECSC"/>
    <property type="match status" value="1"/>
</dbReference>
<dbReference type="Pfam" id="PF12787">
    <property type="entry name" value="EcsC"/>
    <property type="match status" value="1"/>
</dbReference>
<gene>
    <name evidence="1" type="ORF">FC093_10455</name>
</gene>
<dbReference type="PANTHER" id="PTHR41260:SF1">
    <property type="entry name" value="PROTEIN ECSC"/>
    <property type="match status" value="1"/>
</dbReference>
<dbReference type="OrthoDB" id="1705901at2"/>
<evidence type="ECO:0000313" key="2">
    <source>
        <dbReference type="Proteomes" id="UP000305848"/>
    </source>
</evidence>
<comment type="caution">
    <text evidence="1">The sequence shown here is derived from an EMBL/GenBank/DDBJ whole genome shotgun (WGS) entry which is preliminary data.</text>
</comment>
<dbReference type="RefSeq" id="WP_137261723.1">
    <property type="nucleotide sequence ID" value="NZ_SZQL01000007.1"/>
</dbReference>
<dbReference type="AlphaFoldDB" id="A0A4U3L0P7"/>
<protein>
    <submittedName>
        <fullName evidence="1">EcsC family protein</fullName>
    </submittedName>
</protein>
<name>A0A4U3L0P7_9BACT</name>
<evidence type="ECO:0000313" key="1">
    <source>
        <dbReference type="EMBL" id="TKK68535.1"/>
    </source>
</evidence>
<proteinExistence type="predicted"/>
<sequence length="246" mass="28190">MQYEQQIIHELKDWRRKMLRKPSLTSKMAAAVQGKINSIIPQKVHNAITAAIKNMIRAVLFGATYTTSKPLANTSLEEREALVDVKIENYKKTGAAEGGITGAGGFFTSLADFPILLGIKIKMLFDIAALYGFDVKDYRERLYMLYIFQLAFSSDEERKKVYLQIEDWDEKLHQLPADIHEFDWQTFQQQYRDYIDIAKLAQLIPFIGAAVGAIANYKLIQKLGFTAKQAYRMRFINKDIYRVSAG</sequence>
<dbReference type="EMBL" id="SZQL01000007">
    <property type="protein sequence ID" value="TKK68535.1"/>
    <property type="molecule type" value="Genomic_DNA"/>
</dbReference>
<organism evidence="1 2">
    <name type="scientific">Ilyomonas limi</name>
    <dbReference type="NCBI Taxonomy" id="2575867"/>
    <lineage>
        <taxon>Bacteria</taxon>
        <taxon>Pseudomonadati</taxon>
        <taxon>Bacteroidota</taxon>
        <taxon>Chitinophagia</taxon>
        <taxon>Chitinophagales</taxon>
        <taxon>Chitinophagaceae</taxon>
        <taxon>Ilyomonas</taxon>
    </lineage>
</organism>
<dbReference type="Proteomes" id="UP000305848">
    <property type="component" value="Unassembled WGS sequence"/>
</dbReference>
<keyword evidence="2" id="KW-1185">Reference proteome</keyword>
<reference evidence="1 2" key="1">
    <citation type="submission" date="2019-05" db="EMBL/GenBank/DDBJ databases">
        <title>Panacibacter sp. strain 17mud1-8 Genome sequencing and assembly.</title>
        <authorList>
            <person name="Chhetri G."/>
        </authorList>
    </citation>
    <scope>NUCLEOTIDE SEQUENCE [LARGE SCALE GENOMIC DNA]</scope>
    <source>
        <strain evidence="1 2">17mud1-8</strain>
    </source>
</reference>